<dbReference type="InterPro" id="IPR002259">
    <property type="entry name" value="Eqnu_transpt"/>
</dbReference>
<dbReference type="OrthoDB" id="46396at2759"/>
<name>A0A8B6CCN7_MYTGA</name>
<comment type="caution">
    <text evidence="8">The sequence shown here is derived from an EMBL/GenBank/DDBJ whole genome shotgun (WGS) entry which is preliminary data.</text>
</comment>
<evidence type="ECO:0000256" key="2">
    <source>
        <dbReference type="ARBA" id="ARBA00007965"/>
    </source>
</evidence>
<accession>A0A8B6CCN7</accession>
<evidence type="ECO:0000313" key="8">
    <source>
        <dbReference type="EMBL" id="VDI02628.1"/>
    </source>
</evidence>
<evidence type="ECO:0000256" key="1">
    <source>
        <dbReference type="ARBA" id="ARBA00004141"/>
    </source>
</evidence>
<keyword evidence="4 7" id="KW-0812">Transmembrane</keyword>
<dbReference type="PRINTS" id="PR01130">
    <property type="entry name" value="DERENTRNSPRT"/>
</dbReference>
<evidence type="ECO:0000256" key="4">
    <source>
        <dbReference type="ARBA" id="ARBA00022692"/>
    </source>
</evidence>
<dbReference type="Proteomes" id="UP000596742">
    <property type="component" value="Unassembled WGS sequence"/>
</dbReference>
<evidence type="ECO:0000256" key="5">
    <source>
        <dbReference type="ARBA" id="ARBA00022989"/>
    </source>
</evidence>
<evidence type="ECO:0000256" key="7">
    <source>
        <dbReference type="SAM" id="Phobius"/>
    </source>
</evidence>
<dbReference type="GO" id="GO:0005886">
    <property type="term" value="C:plasma membrane"/>
    <property type="evidence" value="ECO:0007669"/>
    <property type="project" value="TreeGrafter"/>
</dbReference>
<keyword evidence="6 7" id="KW-0472">Membrane</keyword>
<sequence>MACSSVLTTSLFELAGVLPHRYMQVSMSGQAAGGIFAAVANIVTIAVGTNVSESAFIFFLIATGWTLITLLGYLSLYSKIWVEGISVCLVFLVTLACFPALASSIQ</sequence>
<evidence type="ECO:0000313" key="9">
    <source>
        <dbReference type="Proteomes" id="UP000596742"/>
    </source>
</evidence>
<comment type="similarity">
    <text evidence="2">Belongs to the SLC29A/ENT transporter (TC 2.A.57) family.</text>
</comment>
<comment type="subcellular location">
    <subcellularLocation>
        <location evidence="1">Membrane</location>
        <topology evidence="1">Multi-pass membrane protein</topology>
    </subcellularLocation>
</comment>
<dbReference type="EMBL" id="UYJE01001492">
    <property type="protein sequence ID" value="VDI02628.1"/>
    <property type="molecule type" value="Genomic_DNA"/>
</dbReference>
<dbReference type="AlphaFoldDB" id="A0A8B6CCN7"/>
<dbReference type="Pfam" id="PF01733">
    <property type="entry name" value="Nucleoside_tran"/>
    <property type="match status" value="1"/>
</dbReference>
<dbReference type="PANTHER" id="PTHR10332">
    <property type="entry name" value="EQUILIBRATIVE NUCLEOSIDE TRANSPORTER"/>
    <property type="match status" value="1"/>
</dbReference>
<dbReference type="GO" id="GO:0005337">
    <property type="term" value="F:nucleoside transmembrane transporter activity"/>
    <property type="evidence" value="ECO:0007669"/>
    <property type="project" value="InterPro"/>
</dbReference>
<reference evidence="8" key="1">
    <citation type="submission" date="2018-11" db="EMBL/GenBank/DDBJ databases">
        <authorList>
            <person name="Alioto T."/>
            <person name="Alioto T."/>
        </authorList>
    </citation>
    <scope>NUCLEOTIDE SEQUENCE</scope>
</reference>
<protein>
    <submittedName>
        <fullName evidence="8">Solute carrier family 29 (Equilibrative nucleoside transporter), member 1/2/3</fullName>
    </submittedName>
</protein>
<keyword evidence="5 7" id="KW-1133">Transmembrane helix</keyword>
<feature type="transmembrane region" description="Helical" evidence="7">
    <location>
        <begin position="55"/>
        <end position="74"/>
    </location>
</feature>
<feature type="transmembrane region" description="Helical" evidence="7">
    <location>
        <begin position="31"/>
        <end position="48"/>
    </location>
</feature>
<gene>
    <name evidence="8" type="ORF">MGAL_10B068498</name>
</gene>
<feature type="transmembrane region" description="Helical" evidence="7">
    <location>
        <begin position="80"/>
        <end position="102"/>
    </location>
</feature>
<proteinExistence type="inferred from homology"/>
<keyword evidence="3" id="KW-0813">Transport</keyword>
<evidence type="ECO:0000256" key="3">
    <source>
        <dbReference type="ARBA" id="ARBA00022448"/>
    </source>
</evidence>
<evidence type="ECO:0000256" key="6">
    <source>
        <dbReference type="ARBA" id="ARBA00023136"/>
    </source>
</evidence>
<organism evidence="8 9">
    <name type="scientific">Mytilus galloprovincialis</name>
    <name type="common">Mediterranean mussel</name>
    <dbReference type="NCBI Taxonomy" id="29158"/>
    <lineage>
        <taxon>Eukaryota</taxon>
        <taxon>Metazoa</taxon>
        <taxon>Spiralia</taxon>
        <taxon>Lophotrochozoa</taxon>
        <taxon>Mollusca</taxon>
        <taxon>Bivalvia</taxon>
        <taxon>Autobranchia</taxon>
        <taxon>Pteriomorphia</taxon>
        <taxon>Mytilida</taxon>
        <taxon>Mytiloidea</taxon>
        <taxon>Mytilidae</taxon>
        <taxon>Mytilinae</taxon>
        <taxon>Mytilus</taxon>
    </lineage>
</organism>
<dbReference type="PANTHER" id="PTHR10332:SF88">
    <property type="entry name" value="EQUILIBRATIVE NUCLEOSIDE TRANSPORTER 1, ISOFORM A"/>
    <property type="match status" value="1"/>
</dbReference>
<keyword evidence="9" id="KW-1185">Reference proteome</keyword>